<dbReference type="AlphaFoldDB" id="A0A177C9E3"/>
<evidence type="ECO:0000256" key="4">
    <source>
        <dbReference type="ARBA" id="ARBA00022989"/>
    </source>
</evidence>
<dbReference type="SMART" id="SM00321">
    <property type="entry name" value="WSC"/>
    <property type="match status" value="1"/>
</dbReference>
<keyword evidence="6" id="KW-0325">Glycoprotein</keyword>
<evidence type="ECO:0000256" key="3">
    <source>
        <dbReference type="ARBA" id="ARBA00022729"/>
    </source>
</evidence>
<keyword evidence="5" id="KW-0472">Membrane</keyword>
<dbReference type="PANTHER" id="PTHR24269">
    <property type="entry name" value="KREMEN PROTEIN"/>
    <property type="match status" value="1"/>
</dbReference>
<evidence type="ECO:0000256" key="1">
    <source>
        <dbReference type="ARBA" id="ARBA00004167"/>
    </source>
</evidence>
<evidence type="ECO:0000256" key="6">
    <source>
        <dbReference type="ARBA" id="ARBA00023180"/>
    </source>
</evidence>
<dbReference type="InParanoid" id="A0A177C9E3"/>
<dbReference type="Pfam" id="PF01822">
    <property type="entry name" value="WSC"/>
    <property type="match status" value="2"/>
</dbReference>
<evidence type="ECO:0000259" key="8">
    <source>
        <dbReference type="PROSITE" id="PS51212"/>
    </source>
</evidence>
<organism evidence="9 10">
    <name type="scientific">Paraphaeosphaeria sporulosa</name>
    <dbReference type="NCBI Taxonomy" id="1460663"/>
    <lineage>
        <taxon>Eukaryota</taxon>
        <taxon>Fungi</taxon>
        <taxon>Dikarya</taxon>
        <taxon>Ascomycota</taxon>
        <taxon>Pezizomycotina</taxon>
        <taxon>Dothideomycetes</taxon>
        <taxon>Pleosporomycetidae</taxon>
        <taxon>Pleosporales</taxon>
        <taxon>Massarineae</taxon>
        <taxon>Didymosphaeriaceae</taxon>
        <taxon>Paraphaeosphaeria</taxon>
    </lineage>
</organism>
<keyword evidence="4" id="KW-1133">Transmembrane helix</keyword>
<feature type="non-terminal residue" evidence="9">
    <location>
        <position position="221"/>
    </location>
</feature>
<dbReference type="GeneID" id="28767759"/>
<evidence type="ECO:0000256" key="5">
    <source>
        <dbReference type="ARBA" id="ARBA00023136"/>
    </source>
</evidence>
<dbReference type="InterPro" id="IPR051836">
    <property type="entry name" value="Kremen_rcpt"/>
</dbReference>
<protein>
    <submittedName>
        <fullName evidence="9">WSC-domain-containing protein</fullName>
    </submittedName>
</protein>
<reference evidence="9 10" key="1">
    <citation type="submission" date="2016-05" db="EMBL/GenBank/DDBJ databases">
        <title>Comparative analysis of secretome profiles of manganese(II)-oxidizing ascomycete fungi.</title>
        <authorList>
            <consortium name="DOE Joint Genome Institute"/>
            <person name="Zeiner C.A."/>
            <person name="Purvine S.O."/>
            <person name="Zink E.M."/>
            <person name="Wu S."/>
            <person name="Pasa-Tolic L."/>
            <person name="Chaput D.L."/>
            <person name="Haridas S."/>
            <person name="Grigoriev I.V."/>
            <person name="Santelli C.M."/>
            <person name="Hansel C.M."/>
        </authorList>
    </citation>
    <scope>NUCLEOTIDE SEQUENCE [LARGE SCALE GENOMIC DNA]</scope>
    <source>
        <strain evidence="9 10">AP3s5-JAC2a</strain>
    </source>
</reference>
<dbReference type="PROSITE" id="PS51212">
    <property type="entry name" value="WSC"/>
    <property type="match status" value="2"/>
</dbReference>
<accession>A0A177C9E3</accession>
<evidence type="ECO:0000313" key="10">
    <source>
        <dbReference type="Proteomes" id="UP000077069"/>
    </source>
</evidence>
<dbReference type="InterPro" id="IPR002889">
    <property type="entry name" value="WSC_carb-bd"/>
</dbReference>
<dbReference type="OrthoDB" id="2019572at2759"/>
<dbReference type="STRING" id="1460663.A0A177C9E3"/>
<feature type="chain" id="PRO_5008057895" evidence="7">
    <location>
        <begin position="26"/>
        <end position="221"/>
    </location>
</feature>
<dbReference type="PANTHER" id="PTHR24269:SF16">
    <property type="entry name" value="PROTEIN SLG1"/>
    <property type="match status" value="1"/>
</dbReference>
<feature type="signal peptide" evidence="7">
    <location>
        <begin position="1"/>
        <end position="25"/>
    </location>
</feature>
<dbReference type="RefSeq" id="XP_018034106.1">
    <property type="nucleotide sequence ID" value="XM_018184273.1"/>
</dbReference>
<name>A0A177C9E3_9PLEO</name>
<dbReference type="EMBL" id="KV441554">
    <property type="protein sequence ID" value="OAG03741.1"/>
    <property type="molecule type" value="Genomic_DNA"/>
</dbReference>
<dbReference type="Proteomes" id="UP000077069">
    <property type="component" value="Unassembled WGS sequence"/>
</dbReference>
<evidence type="ECO:0000313" key="9">
    <source>
        <dbReference type="EMBL" id="OAG03741.1"/>
    </source>
</evidence>
<feature type="domain" description="WSC" evidence="8">
    <location>
        <begin position="46"/>
        <end position="138"/>
    </location>
</feature>
<dbReference type="GO" id="GO:0005886">
    <property type="term" value="C:plasma membrane"/>
    <property type="evidence" value="ECO:0007669"/>
    <property type="project" value="TreeGrafter"/>
</dbReference>
<comment type="subcellular location">
    <subcellularLocation>
        <location evidence="1">Membrane</location>
        <topology evidence="1">Single-pass membrane protein</topology>
    </subcellularLocation>
</comment>
<proteinExistence type="predicted"/>
<gene>
    <name evidence="9" type="ORF">CC84DRAFT_1249005</name>
</gene>
<keyword evidence="2" id="KW-0812">Transmembrane</keyword>
<evidence type="ECO:0000256" key="7">
    <source>
        <dbReference type="SAM" id="SignalP"/>
    </source>
</evidence>
<evidence type="ECO:0000256" key="2">
    <source>
        <dbReference type="ARBA" id="ARBA00022692"/>
    </source>
</evidence>
<feature type="domain" description="WSC" evidence="8">
    <location>
        <begin position="151"/>
        <end position="221"/>
    </location>
</feature>
<keyword evidence="10" id="KW-1185">Reference proteome</keyword>
<sequence>MVLLLGSIDLLSQFASVSLLAVAAASPSLFARNNPPQPPCVYPYTKFVYSGCFADSVASRALPFKADLEFTNATIEQCTAYCKGNNYRYAGLEYYGQCFCGASVSAVVAPEVECNFPCNGDPTQACGGEDRVSIYQDPTFPDADDVAVSADFLSLGCYTEGDSGRSLDYSQWDYLNISAMTTEMCLTACGAKGFPFAGTEFGRECYCGVVLGNGTVNAESD</sequence>
<keyword evidence="3 7" id="KW-0732">Signal</keyword>